<gene>
    <name evidence="3" type="ORF">GCM10022276_06360</name>
</gene>
<evidence type="ECO:0000259" key="2">
    <source>
        <dbReference type="SMART" id="SM00014"/>
    </source>
</evidence>
<reference evidence="4" key="1">
    <citation type="journal article" date="2019" name="Int. J. Syst. Evol. Microbiol.">
        <title>The Global Catalogue of Microorganisms (GCM) 10K type strain sequencing project: providing services to taxonomists for standard genome sequencing and annotation.</title>
        <authorList>
            <consortium name="The Broad Institute Genomics Platform"/>
            <consortium name="The Broad Institute Genome Sequencing Center for Infectious Disease"/>
            <person name="Wu L."/>
            <person name="Ma J."/>
        </authorList>
    </citation>
    <scope>NUCLEOTIDE SEQUENCE [LARGE SCALE GENOMIC DNA]</scope>
    <source>
        <strain evidence="4">JCM 17543</strain>
    </source>
</reference>
<protein>
    <recommendedName>
        <fullName evidence="2">Phosphatidic acid phosphatase type 2/haloperoxidase domain-containing protein</fullName>
    </recommendedName>
</protein>
<feature type="compositionally biased region" description="Basic and acidic residues" evidence="1">
    <location>
        <begin position="18"/>
        <end position="46"/>
    </location>
</feature>
<keyword evidence="4" id="KW-1185">Reference proteome</keyword>
<dbReference type="Proteomes" id="UP001500827">
    <property type="component" value="Unassembled WGS sequence"/>
</dbReference>
<evidence type="ECO:0000256" key="1">
    <source>
        <dbReference type="SAM" id="MobiDB-lite"/>
    </source>
</evidence>
<dbReference type="SUPFAM" id="SSF48317">
    <property type="entry name" value="Acid phosphatase/Vanadium-dependent haloperoxidase"/>
    <property type="match status" value="1"/>
</dbReference>
<dbReference type="InterPro" id="IPR036938">
    <property type="entry name" value="PAP2/HPO_sf"/>
</dbReference>
<dbReference type="InterPro" id="IPR000326">
    <property type="entry name" value="PAP2/HPO"/>
</dbReference>
<dbReference type="EMBL" id="BAABBM010000001">
    <property type="protein sequence ID" value="GAA3890058.1"/>
    <property type="molecule type" value="Genomic_DNA"/>
</dbReference>
<organism evidence="3 4">
    <name type="scientific">Sphingomonas limnosediminicola</name>
    <dbReference type="NCBI Taxonomy" id="940133"/>
    <lineage>
        <taxon>Bacteria</taxon>
        <taxon>Pseudomonadati</taxon>
        <taxon>Pseudomonadota</taxon>
        <taxon>Alphaproteobacteria</taxon>
        <taxon>Sphingomonadales</taxon>
        <taxon>Sphingomonadaceae</taxon>
        <taxon>Sphingomonas</taxon>
    </lineage>
</organism>
<name>A0ABP7L071_9SPHN</name>
<feature type="region of interest" description="Disordered" evidence="1">
    <location>
        <begin position="16"/>
        <end position="52"/>
    </location>
</feature>
<dbReference type="Gene3D" id="1.20.144.10">
    <property type="entry name" value="Phosphatidic acid phosphatase type 2/haloperoxidase"/>
    <property type="match status" value="1"/>
</dbReference>
<dbReference type="SMART" id="SM00014">
    <property type="entry name" value="acidPPc"/>
    <property type="match status" value="1"/>
</dbReference>
<proteinExistence type="predicted"/>
<comment type="caution">
    <text evidence="3">The sequence shown here is derived from an EMBL/GenBank/DDBJ whole genome shotgun (WGS) entry which is preliminary data.</text>
</comment>
<feature type="domain" description="Phosphatidic acid phosphatase type 2/haloperoxidase" evidence="2">
    <location>
        <begin position="1"/>
        <end position="111"/>
    </location>
</feature>
<evidence type="ECO:0000313" key="3">
    <source>
        <dbReference type="EMBL" id="GAA3890058.1"/>
    </source>
</evidence>
<accession>A0ABP7L071</accession>
<dbReference type="Pfam" id="PF01569">
    <property type="entry name" value="PAP2"/>
    <property type="match status" value="1"/>
</dbReference>
<sequence length="125" mass="13127">MLIAHEAATLAKNLVKTNVDRTRPRSVENTDAKKPKKGDHTAKEKTSFPSGHSAGAMAAARAFSREFPEYGAAAIGGAAFIAAMQIPRCAHYPTDVAAGVLLGLAVEGMTSAAWEAAQMDERSVD</sequence>
<evidence type="ECO:0000313" key="4">
    <source>
        <dbReference type="Proteomes" id="UP001500827"/>
    </source>
</evidence>